<dbReference type="RefSeq" id="WP_156717823.1">
    <property type="nucleotide sequence ID" value="NZ_CACRUN010000009.1"/>
</dbReference>
<feature type="domain" description="HTH cro/C1-type" evidence="1">
    <location>
        <begin position="7"/>
        <end position="67"/>
    </location>
</feature>
<dbReference type="InterPro" id="IPR001387">
    <property type="entry name" value="Cro/C1-type_HTH"/>
</dbReference>
<dbReference type="InterPro" id="IPR010982">
    <property type="entry name" value="Lambda_DNA-bd_dom_sf"/>
</dbReference>
<name>A0A6N2ZWD4_9FIRM</name>
<dbReference type="Pfam" id="PF13443">
    <property type="entry name" value="HTH_26"/>
    <property type="match status" value="1"/>
</dbReference>
<gene>
    <name evidence="2" type="ORF">VALFYP47_00926</name>
</gene>
<dbReference type="SUPFAM" id="SSF47413">
    <property type="entry name" value="lambda repressor-like DNA-binding domains"/>
    <property type="match status" value="1"/>
</dbReference>
<reference evidence="2" key="1">
    <citation type="submission" date="2019-11" db="EMBL/GenBank/DDBJ databases">
        <authorList>
            <person name="Feng L."/>
        </authorList>
    </citation>
    <scope>NUCLEOTIDE SEQUENCE</scope>
    <source>
        <strain evidence="2">VatypicaLFYP47</strain>
    </source>
</reference>
<dbReference type="GO" id="GO:0003677">
    <property type="term" value="F:DNA binding"/>
    <property type="evidence" value="ECO:0007669"/>
    <property type="project" value="InterPro"/>
</dbReference>
<dbReference type="AlphaFoldDB" id="A0A6N2ZWD4"/>
<proteinExistence type="predicted"/>
<protein>
    <recommendedName>
        <fullName evidence="1">HTH cro/C1-type domain-containing protein</fullName>
    </recommendedName>
</protein>
<dbReference type="Gene3D" id="1.10.260.40">
    <property type="entry name" value="lambda repressor-like DNA-binding domains"/>
    <property type="match status" value="1"/>
</dbReference>
<evidence type="ECO:0000259" key="1">
    <source>
        <dbReference type="Pfam" id="PF13443"/>
    </source>
</evidence>
<organism evidence="2">
    <name type="scientific">Veillonella atypica</name>
    <dbReference type="NCBI Taxonomy" id="39777"/>
    <lineage>
        <taxon>Bacteria</taxon>
        <taxon>Bacillati</taxon>
        <taxon>Bacillota</taxon>
        <taxon>Negativicutes</taxon>
        <taxon>Veillonellales</taxon>
        <taxon>Veillonellaceae</taxon>
        <taxon>Veillonella</taxon>
    </lineage>
</organism>
<dbReference type="EMBL" id="CACRUN010000009">
    <property type="protein sequence ID" value="VYT82176.1"/>
    <property type="molecule type" value="Genomic_DNA"/>
</dbReference>
<accession>A0A6N2ZWD4</accession>
<sequence>MRISYNRLWKLLIDKSLKKKDLMKQCRISSASVAKLTRGDNITTDVLLRICEGLDCDFADIMQIIPDEEPEEKEV</sequence>
<evidence type="ECO:0000313" key="2">
    <source>
        <dbReference type="EMBL" id="VYT82176.1"/>
    </source>
</evidence>